<feature type="compositionally biased region" description="Basic and acidic residues" evidence="1">
    <location>
        <begin position="135"/>
        <end position="147"/>
    </location>
</feature>
<evidence type="ECO:0000313" key="2">
    <source>
        <dbReference type="EMBL" id="KAF1917693.1"/>
    </source>
</evidence>
<keyword evidence="3" id="KW-1185">Reference proteome</keyword>
<reference evidence="2" key="1">
    <citation type="journal article" date="2020" name="Stud. Mycol.">
        <title>101 Dothideomycetes genomes: a test case for predicting lifestyles and emergence of pathogens.</title>
        <authorList>
            <person name="Haridas S."/>
            <person name="Albert R."/>
            <person name="Binder M."/>
            <person name="Bloem J."/>
            <person name="Labutti K."/>
            <person name="Salamov A."/>
            <person name="Andreopoulos B."/>
            <person name="Baker S."/>
            <person name="Barry K."/>
            <person name="Bills G."/>
            <person name="Bluhm B."/>
            <person name="Cannon C."/>
            <person name="Castanera R."/>
            <person name="Culley D."/>
            <person name="Daum C."/>
            <person name="Ezra D."/>
            <person name="Gonzalez J."/>
            <person name="Henrissat B."/>
            <person name="Kuo A."/>
            <person name="Liang C."/>
            <person name="Lipzen A."/>
            <person name="Lutzoni F."/>
            <person name="Magnuson J."/>
            <person name="Mondo S."/>
            <person name="Nolan M."/>
            <person name="Ohm R."/>
            <person name="Pangilinan J."/>
            <person name="Park H.-J."/>
            <person name="Ramirez L."/>
            <person name="Alfaro M."/>
            <person name="Sun H."/>
            <person name="Tritt A."/>
            <person name="Yoshinaga Y."/>
            <person name="Zwiers L.-H."/>
            <person name="Turgeon B."/>
            <person name="Goodwin S."/>
            <person name="Spatafora J."/>
            <person name="Crous P."/>
            <person name="Grigoriev I."/>
        </authorList>
    </citation>
    <scope>NUCLEOTIDE SEQUENCE</scope>
    <source>
        <strain evidence="2">HMLAC05119</strain>
    </source>
</reference>
<protein>
    <submittedName>
        <fullName evidence="2">Uncharacterized protein</fullName>
    </submittedName>
</protein>
<accession>A0A6A5QQM4</accession>
<evidence type="ECO:0000256" key="1">
    <source>
        <dbReference type="SAM" id="MobiDB-lite"/>
    </source>
</evidence>
<name>A0A6A5QQM4_AMPQU</name>
<gene>
    <name evidence="2" type="ORF">BDU57DRAFT_514072</name>
</gene>
<proteinExistence type="predicted"/>
<feature type="region of interest" description="Disordered" evidence="1">
    <location>
        <begin position="30"/>
        <end position="68"/>
    </location>
</feature>
<dbReference type="OrthoDB" id="3778648at2759"/>
<feature type="compositionally biased region" description="Basic residues" evidence="1">
    <location>
        <begin position="148"/>
        <end position="159"/>
    </location>
</feature>
<dbReference type="AlphaFoldDB" id="A0A6A5QQM4"/>
<evidence type="ECO:0000313" key="3">
    <source>
        <dbReference type="Proteomes" id="UP000800096"/>
    </source>
</evidence>
<sequence length="159" mass="17251">MCHHLNTTSPTAEDGLKAHLTERNLRLHVASHQKASQQGEKQSHAAAPPAHKQNELNDGSSSDDEDLDAMRDVALKRAASLEALQAYGGCFVSGFLAMQDPLPWLSPAASPTTSDSSDMSTGSPRPDSDTLSQADVRELSGEGDWSRRRMRKVARRSRS</sequence>
<feature type="region of interest" description="Disordered" evidence="1">
    <location>
        <begin position="102"/>
        <end position="159"/>
    </location>
</feature>
<dbReference type="EMBL" id="ML979134">
    <property type="protein sequence ID" value="KAF1917693.1"/>
    <property type="molecule type" value="Genomic_DNA"/>
</dbReference>
<dbReference type="Proteomes" id="UP000800096">
    <property type="component" value="Unassembled WGS sequence"/>
</dbReference>
<organism evidence="2 3">
    <name type="scientific">Ampelomyces quisqualis</name>
    <name type="common">Powdery mildew agent</name>
    <dbReference type="NCBI Taxonomy" id="50730"/>
    <lineage>
        <taxon>Eukaryota</taxon>
        <taxon>Fungi</taxon>
        <taxon>Dikarya</taxon>
        <taxon>Ascomycota</taxon>
        <taxon>Pezizomycotina</taxon>
        <taxon>Dothideomycetes</taxon>
        <taxon>Pleosporomycetidae</taxon>
        <taxon>Pleosporales</taxon>
        <taxon>Pleosporineae</taxon>
        <taxon>Phaeosphaeriaceae</taxon>
        <taxon>Ampelomyces</taxon>
    </lineage>
</organism>
<feature type="compositionally biased region" description="Low complexity" evidence="1">
    <location>
        <begin position="106"/>
        <end position="124"/>
    </location>
</feature>